<sequence>MNQNSIREADPRRVRSRNRLLDAATALLSSGGVEAVTVDAVTRASRVAKTTLYRHFSSSTELVAAALERMLPEVTFPPLTHDVRADLITALEWLSQQLDEAPVKLSTVGWLAVSLDESKREGGSAMADLRDRLITAYRTPFETVFSSSEGLRDLGDVDHDLAFAQLAGPVLLSRLSGSEVIAVDEKGRRRIVDDFLLARRSRDRVD</sequence>
<protein>
    <submittedName>
        <fullName evidence="6">Putative TetR family transcriptional regulator</fullName>
    </submittedName>
</protein>
<keyword evidence="7" id="KW-1185">Reference proteome</keyword>
<dbReference type="InterPro" id="IPR009057">
    <property type="entry name" value="Homeodomain-like_sf"/>
</dbReference>
<dbReference type="eggNOG" id="COG1309">
    <property type="taxonomic scope" value="Bacteria"/>
</dbReference>
<keyword evidence="1" id="KW-0805">Transcription regulation</keyword>
<dbReference type="PRINTS" id="PR00455">
    <property type="entry name" value="HTHTETR"/>
</dbReference>
<evidence type="ECO:0000256" key="4">
    <source>
        <dbReference type="PROSITE-ProRule" id="PRU00335"/>
    </source>
</evidence>
<proteinExistence type="predicted"/>
<dbReference type="InterPro" id="IPR001647">
    <property type="entry name" value="HTH_TetR"/>
</dbReference>
<reference evidence="6 7" key="1">
    <citation type="submission" date="2012-12" db="EMBL/GenBank/DDBJ databases">
        <title>Whole genome shotgun sequence of Gordonia hirsuta NBRC 16056.</title>
        <authorList>
            <person name="Isaki-Nakamura S."/>
            <person name="Hosoyama A."/>
            <person name="Tsuchikane K."/>
            <person name="Katsumata H."/>
            <person name="Baba S."/>
            <person name="Yamazaki S."/>
            <person name="Fujita N."/>
        </authorList>
    </citation>
    <scope>NUCLEOTIDE SEQUENCE [LARGE SCALE GENOMIC DNA]</scope>
    <source>
        <strain evidence="6 7">NBRC 16056</strain>
    </source>
</reference>
<accession>L7L7Q2</accession>
<dbReference type="STRING" id="1121927.GOHSU_13_00080"/>
<dbReference type="GO" id="GO:0003700">
    <property type="term" value="F:DNA-binding transcription factor activity"/>
    <property type="evidence" value="ECO:0007669"/>
    <property type="project" value="TreeGrafter"/>
</dbReference>
<dbReference type="InterPro" id="IPR050109">
    <property type="entry name" value="HTH-type_TetR-like_transc_reg"/>
</dbReference>
<dbReference type="PANTHER" id="PTHR30055:SF234">
    <property type="entry name" value="HTH-TYPE TRANSCRIPTIONAL REGULATOR BETI"/>
    <property type="match status" value="1"/>
</dbReference>
<comment type="caution">
    <text evidence="6">The sequence shown here is derived from an EMBL/GenBank/DDBJ whole genome shotgun (WGS) entry which is preliminary data.</text>
</comment>
<organism evidence="6 7">
    <name type="scientific">Gordonia hirsuta DSM 44140 = NBRC 16056</name>
    <dbReference type="NCBI Taxonomy" id="1121927"/>
    <lineage>
        <taxon>Bacteria</taxon>
        <taxon>Bacillati</taxon>
        <taxon>Actinomycetota</taxon>
        <taxon>Actinomycetes</taxon>
        <taxon>Mycobacteriales</taxon>
        <taxon>Gordoniaceae</taxon>
        <taxon>Gordonia</taxon>
    </lineage>
</organism>
<feature type="DNA-binding region" description="H-T-H motif" evidence="4">
    <location>
        <begin position="37"/>
        <end position="56"/>
    </location>
</feature>
<dbReference type="PROSITE" id="PS50977">
    <property type="entry name" value="HTH_TETR_2"/>
    <property type="match status" value="1"/>
</dbReference>
<evidence type="ECO:0000259" key="5">
    <source>
        <dbReference type="PROSITE" id="PS50977"/>
    </source>
</evidence>
<keyword evidence="3" id="KW-0804">Transcription</keyword>
<evidence type="ECO:0000313" key="6">
    <source>
        <dbReference type="EMBL" id="GAC56786.1"/>
    </source>
</evidence>
<dbReference type="Gene3D" id="1.10.10.60">
    <property type="entry name" value="Homeodomain-like"/>
    <property type="match status" value="1"/>
</dbReference>
<evidence type="ECO:0000256" key="1">
    <source>
        <dbReference type="ARBA" id="ARBA00023015"/>
    </source>
</evidence>
<dbReference type="PANTHER" id="PTHR30055">
    <property type="entry name" value="HTH-TYPE TRANSCRIPTIONAL REGULATOR RUTR"/>
    <property type="match status" value="1"/>
</dbReference>
<gene>
    <name evidence="6" type="ORF">GOHSU_13_00080</name>
</gene>
<evidence type="ECO:0000313" key="7">
    <source>
        <dbReference type="Proteomes" id="UP000053405"/>
    </source>
</evidence>
<dbReference type="GO" id="GO:0000976">
    <property type="term" value="F:transcription cis-regulatory region binding"/>
    <property type="evidence" value="ECO:0007669"/>
    <property type="project" value="TreeGrafter"/>
</dbReference>
<name>L7L7Q2_9ACTN</name>
<dbReference type="OrthoDB" id="3626425at2"/>
<dbReference type="Gene3D" id="1.10.357.10">
    <property type="entry name" value="Tetracycline Repressor, domain 2"/>
    <property type="match status" value="1"/>
</dbReference>
<dbReference type="SUPFAM" id="SSF46689">
    <property type="entry name" value="Homeodomain-like"/>
    <property type="match status" value="1"/>
</dbReference>
<evidence type="ECO:0000256" key="3">
    <source>
        <dbReference type="ARBA" id="ARBA00023163"/>
    </source>
</evidence>
<feature type="domain" description="HTH tetR-type" evidence="5">
    <location>
        <begin position="14"/>
        <end position="74"/>
    </location>
</feature>
<dbReference type="RefSeq" id="WP_005937670.1">
    <property type="nucleotide sequence ID" value="NZ_ATVK01000007.1"/>
</dbReference>
<dbReference type="AlphaFoldDB" id="L7L7Q2"/>
<dbReference type="EMBL" id="BANT01000013">
    <property type="protein sequence ID" value="GAC56786.1"/>
    <property type="molecule type" value="Genomic_DNA"/>
</dbReference>
<evidence type="ECO:0000256" key="2">
    <source>
        <dbReference type="ARBA" id="ARBA00023125"/>
    </source>
</evidence>
<keyword evidence="2 4" id="KW-0238">DNA-binding</keyword>
<dbReference type="Pfam" id="PF00440">
    <property type="entry name" value="TetR_N"/>
    <property type="match status" value="1"/>
</dbReference>
<dbReference type="Proteomes" id="UP000053405">
    <property type="component" value="Unassembled WGS sequence"/>
</dbReference>